<feature type="transmembrane region" description="Helical" evidence="2">
    <location>
        <begin position="190"/>
        <end position="213"/>
    </location>
</feature>
<reference evidence="4" key="1">
    <citation type="submission" date="2021-02" db="EMBL/GenBank/DDBJ databases">
        <title>Psilocybe cubensis genome.</title>
        <authorList>
            <person name="Mckernan K.J."/>
            <person name="Crawford S."/>
            <person name="Trippe A."/>
            <person name="Kane L.T."/>
            <person name="Mclaughlin S."/>
        </authorList>
    </citation>
    <scope>NUCLEOTIDE SEQUENCE [LARGE SCALE GENOMIC DNA]</scope>
    <source>
        <strain evidence="4">MGC-MH-2018</strain>
    </source>
</reference>
<feature type="domain" description="DUF6535" evidence="3">
    <location>
        <begin position="40"/>
        <end position="213"/>
    </location>
</feature>
<dbReference type="Pfam" id="PF20153">
    <property type="entry name" value="DUF6535"/>
    <property type="match status" value="1"/>
</dbReference>
<evidence type="ECO:0000259" key="3">
    <source>
        <dbReference type="Pfam" id="PF20153"/>
    </source>
</evidence>
<gene>
    <name evidence="4" type="ORF">JR316_010789</name>
</gene>
<comment type="caution">
    <text evidence="4">The sequence shown here is derived from an EMBL/GenBank/DDBJ whole genome shotgun (WGS) entry which is preliminary data.</text>
</comment>
<accession>A0A8H8CG42</accession>
<evidence type="ECO:0000313" key="4">
    <source>
        <dbReference type="EMBL" id="KAG5164283.1"/>
    </source>
</evidence>
<sequence>MSFHTAEPRTSFLGDEEEVRAWDLKDEFRHAPKKPEVDPWKILLDPLLEREKKRCDSWNTEIQNLLIFAGLFSGLVTAFIIESYKTLQPDPNDDIVAILSSISQHISNSSNHSSAATLPSSTFIPPRAAVRVNVFWFISLILSLTVILSGIITMQWLREHQAYTGQSSKDMIAILNMRVESLEKWHVKNIITTFPLVLALALVLFFAGIIDFLHVLGNHTVLVAVAVVITITLILLVASTTLPSAQCTFLYLWLGHQDPPSPCPYKSPQSGFFHSVCYYISSFFSRHRIQFFIALGKWFRGLTALNARNKHALLYLTDTWSKKTWSEVDLCWLSIREACLFPPELDGYHDFLDRNGISPLFDITKTFKGIIEGVKLSSEMLFAVYHCFYEISAPFVSRDHPKRKAPTKTNEIDQTFEMIRWRNDYFHSLIHGPDDANILKITFLPVKGDPNARKRFHANINILHHHSLFAFVDRLKGQYPTEFTDHRVEISIRLADNLYSRWYETSHAEQHPLPPYLKGHTFDQRRWKTFKHNITVPVFQQYVYLLSAFFKGVTHSKHTISSNDLLAHEDVIGFLENAAWDTFRVVAAQSLRTLPPSERRKALTAFKSLLTKMTSFLMCLTQPTPEIVPANPIHLLVFCAIYVRRLNSWRFQSQVPMMDQQATGFLEEAIINIRDCKQAIIDKHGFSYPETLKWFVKQDQFGSVDMFSDQWWRFLYGKYDEYCQDSEKSVRKEQKSPSTLPMTSAASRPTVPMGGFRIPVPPSFPAATSMSSVYSDESYASSGEDSPITSTYSSLFSTPSLLPRGDYLHPYPPKSSSSLRGGSSNRLRITPPVSIQRIAAMELPQQASNSTPQPSDQIPEPDRSPSDFPYTAQT</sequence>
<feature type="region of interest" description="Disordered" evidence="1">
    <location>
        <begin position="806"/>
        <end position="874"/>
    </location>
</feature>
<dbReference type="AlphaFoldDB" id="A0A8H8CG42"/>
<protein>
    <recommendedName>
        <fullName evidence="3">DUF6535 domain-containing protein</fullName>
    </recommendedName>
</protein>
<organism evidence="4">
    <name type="scientific">Psilocybe cubensis</name>
    <name type="common">Psychedelic mushroom</name>
    <name type="synonym">Stropharia cubensis</name>
    <dbReference type="NCBI Taxonomy" id="181762"/>
    <lineage>
        <taxon>Eukaryota</taxon>
        <taxon>Fungi</taxon>
        <taxon>Dikarya</taxon>
        <taxon>Basidiomycota</taxon>
        <taxon>Agaricomycotina</taxon>
        <taxon>Agaricomycetes</taxon>
        <taxon>Agaricomycetidae</taxon>
        <taxon>Agaricales</taxon>
        <taxon>Agaricineae</taxon>
        <taxon>Strophariaceae</taxon>
        <taxon>Psilocybe</taxon>
    </lineage>
</organism>
<dbReference type="InterPro" id="IPR045338">
    <property type="entry name" value="DUF6535"/>
</dbReference>
<feature type="transmembrane region" description="Helical" evidence="2">
    <location>
        <begin position="220"/>
        <end position="238"/>
    </location>
</feature>
<feature type="compositionally biased region" description="Low complexity" evidence="1">
    <location>
        <begin position="815"/>
        <end position="828"/>
    </location>
</feature>
<feature type="transmembrane region" description="Helical" evidence="2">
    <location>
        <begin position="134"/>
        <end position="157"/>
    </location>
</feature>
<dbReference type="OrthoDB" id="3235960at2759"/>
<proteinExistence type="predicted"/>
<keyword evidence="2" id="KW-1133">Transmembrane helix</keyword>
<keyword evidence="2" id="KW-0472">Membrane</keyword>
<dbReference type="EMBL" id="JAFIQS010000012">
    <property type="protein sequence ID" value="KAG5164283.1"/>
    <property type="molecule type" value="Genomic_DNA"/>
</dbReference>
<keyword evidence="2" id="KW-0812">Transmembrane</keyword>
<evidence type="ECO:0000256" key="1">
    <source>
        <dbReference type="SAM" id="MobiDB-lite"/>
    </source>
</evidence>
<evidence type="ECO:0000256" key="2">
    <source>
        <dbReference type="SAM" id="Phobius"/>
    </source>
</evidence>
<feature type="compositionally biased region" description="Polar residues" evidence="1">
    <location>
        <begin position="845"/>
        <end position="856"/>
    </location>
</feature>
<name>A0A8H8CG42_PSICU</name>